<sequence length="111" mass="12144">MSILEWVIGGLLLLGALFVLLGSVALLKLPDFYTRLHGPTKATTLGLGSLVLASLLYFNLHEQTLSLQQLLIALFLFISAPVTAHMLIKVALHHRLKACDNTQGQDQIPKD</sequence>
<dbReference type="PANTHER" id="PTHR34703">
    <property type="entry name" value="ANTIPORTER SUBUNIT MNHG2-RELATED"/>
    <property type="match status" value="1"/>
</dbReference>
<dbReference type="PANTHER" id="PTHR34703:SF1">
    <property type="entry name" value="ANTIPORTER SUBUNIT MNHG2-RELATED"/>
    <property type="match status" value="1"/>
</dbReference>
<dbReference type="NCBIfam" id="NF009316">
    <property type="entry name" value="PRK12674.1-5"/>
    <property type="match status" value="1"/>
</dbReference>
<keyword evidence="1" id="KW-0472">Membrane</keyword>
<keyword evidence="1" id="KW-0812">Transmembrane</keyword>
<feature type="transmembrane region" description="Helical" evidence="1">
    <location>
        <begin position="39"/>
        <end position="58"/>
    </location>
</feature>
<organism evidence="2 3">
    <name type="scientific">Rheinheimera tilapiae</name>
    <dbReference type="NCBI Taxonomy" id="875043"/>
    <lineage>
        <taxon>Bacteria</taxon>
        <taxon>Pseudomonadati</taxon>
        <taxon>Pseudomonadota</taxon>
        <taxon>Gammaproteobacteria</taxon>
        <taxon>Chromatiales</taxon>
        <taxon>Chromatiaceae</taxon>
        <taxon>Rheinheimera</taxon>
    </lineage>
</organism>
<evidence type="ECO:0000313" key="2">
    <source>
        <dbReference type="EMBL" id="MFC0049303.1"/>
    </source>
</evidence>
<name>A0ABV6BGU7_9GAMM</name>
<dbReference type="InterPro" id="IPR005133">
    <property type="entry name" value="PhaG_MnhG_YufB"/>
</dbReference>
<dbReference type="EMBL" id="JBHLXP010000003">
    <property type="protein sequence ID" value="MFC0049303.1"/>
    <property type="molecule type" value="Genomic_DNA"/>
</dbReference>
<dbReference type="Proteomes" id="UP001589813">
    <property type="component" value="Unassembled WGS sequence"/>
</dbReference>
<reference evidence="2 3" key="1">
    <citation type="submission" date="2024-09" db="EMBL/GenBank/DDBJ databases">
        <authorList>
            <person name="Sun Q."/>
            <person name="Mori K."/>
        </authorList>
    </citation>
    <scope>NUCLEOTIDE SEQUENCE [LARGE SCALE GENOMIC DNA]</scope>
    <source>
        <strain evidence="2 3">KCTC 23315</strain>
    </source>
</reference>
<feature type="transmembrane region" description="Helical" evidence="1">
    <location>
        <begin position="6"/>
        <end position="27"/>
    </location>
</feature>
<dbReference type="Pfam" id="PF03334">
    <property type="entry name" value="PhaG_MnhG_YufB"/>
    <property type="match status" value="1"/>
</dbReference>
<dbReference type="RefSeq" id="WP_377244881.1">
    <property type="nucleotide sequence ID" value="NZ_JBHLXP010000003.1"/>
</dbReference>
<evidence type="ECO:0000256" key="1">
    <source>
        <dbReference type="SAM" id="Phobius"/>
    </source>
</evidence>
<protein>
    <submittedName>
        <fullName evidence="2">Na+/H+ antiporter subunit G</fullName>
    </submittedName>
</protein>
<evidence type="ECO:0000313" key="3">
    <source>
        <dbReference type="Proteomes" id="UP001589813"/>
    </source>
</evidence>
<keyword evidence="1" id="KW-1133">Transmembrane helix</keyword>
<comment type="caution">
    <text evidence="2">The sequence shown here is derived from an EMBL/GenBank/DDBJ whole genome shotgun (WGS) entry which is preliminary data.</text>
</comment>
<proteinExistence type="predicted"/>
<keyword evidence="3" id="KW-1185">Reference proteome</keyword>
<gene>
    <name evidence="2" type="ORF">ACFFJP_13480</name>
</gene>
<accession>A0ABV6BGU7</accession>
<feature type="transmembrane region" description="Helical" evidence="1">
    <location>
        <begin position="70"/>
        <end position="88"/>
    </location>
</feature>
<dbReference type="NCBIfam" id="TIGR01300">
    <property type="entry name" value="CPA3_mnhG_phaG"/>
    <property type="match status" value="1"/>
</dbReference>